<keyword evidence="2" id="KW-1185">Reference proteome</keyword>
<dbReference type="EMBL" id="MU277253">
    <property type="protein sequence ID" value="KAI0057080.1"/>
    <property type="molecule type" value="Genomic_DNA"/>
</dbReference>
<dbReference type="Proteomes" id="UP000814140">
    <property type="component" value="Unassembled WGS sequence"/>
</dbReference>
<comment type="caution">
    <text evidence="1">The sequence shown here is derived from an EMBL/GenBank/DDBJ whole genome shotgun (WGS) entry which is preliminary data.</text>
</comment>
<name>A0ACB8SKX0_9AGAM</name>
<accession>A0ACB8SKX0</accession>
<proteinExistence type="predicted"/>
<sequence length="186" mass="20571">MTSATRHLAGSERWLGDALLHRRRSSSGSDARWYMMQGRDILAGGRGAVSGACFAYVLSAYTHVPYPIRQYVKAGEAVCRNPPHPSHFSAQSASHTPLYLFCRIHTQVDARRSPHVSGGWVCDEGEDRDAYTRCTQVVTDTYIIFQVERSENCHMIVSSEGEGTLCVFCVSCLQRTTHIDGSVPCA</sequence>
<reference evidence="1" key="2">
    <citation type="journal article" date="2022" name="New Phytol.">
        <title>Evolutionary transition to the ectomycorrhizal habit in the genomes of a hyperdiverse lineage of mushroom-forming fungi.</title>
        <authorList>
            <person name="Looney B."/>
            <person name="Miyauchi S."/>
            <person name="Morin E."/>
            <person name="Drula E."/>
            <person name="Courty P.E."/>
            <person name="Kohler A."/>
            <person name="Kuo A."/>
            <person name="LaButti K."/>
            <person name="Pangilinan J."/>
            <person name="Lipzen A."/>
            <person name="Riley R."/>
            <person name="Andreopoulos W."/>
            <person name="He G."/>
            <person name="Johnson J."/>
            <person name="Nolan M."/>
            <person name="Tritt A."/>
            <person name="Barry K.W."/>
            <person name="Grigoriev I.V."/>
            <person name="Nagy L.G."/>
            <person name="Hibbett D."/>
            <person name="Henrissat B."/>
            <person name="Matheny P.B."/>
            <person name="Labbe J."/>
            <person name="Martin F.M."/>
        </authorList>
    </citation>
    <scope>NUCLEOTIDE SEQUENCE</scope>
    <source>
        <strain evidence="1">HHB10654</strain>
    </source>
</reference>
<evidence type="ECO:0000313" key="2">
    <source>
        <dbReference type="Proteomes" id="UP000814140"/>
    </source>
</evidence>
<gene>
    <name evidence="1" type="ORF">BV25DRAFT_1469277</name>
</gene>
<protein>
    <submittedName>
        <fullName evidence="1">Uncharacterized protein</fullName>
    </submittedName>
</protein>
<evidence type="ECO:0000313" key="1">
    <source>
        <dbReference type="EMBL" id="KAI0057080.1"/>
    </source>
</evidence>
<organism evidence="1 2">
    <name type="scientific">Artomyces pyxidatus</name>
    <dbReference type="NCBI Taxonomy" id="48021"/>
    <lineage>
        <taxon>Eukaryota</taxon>
        <taxon>Fungi</taxon>
        <taxon>Dikarya</taxon>
        <taxon>Basidiomycota</taxon>
        <taxon>Agaricomycotina</taxon>
        <taxon>Agaricomycetes</taxon>
        <taxon>Russulales</taxon>
        <taxon>Auriscalpiaceae</taxon>
        <taxon>Artomyces</taxon>
    </lineage>
</organism>
<reference evidence="1" key="1">
    <citation type="submission" date="2021-03" db="EMBL/GenBank/DDBJ databases">
        <authorList>
            <consortium name="DOE Joint Genome Institute"/>
            <person name="Ahrendt S."/>
            <person name="Looney B.P."/>
            <person name="Miyauchi S."/>
            <person name="Morin E."/>
            <person name="Drula E."/>
            <person name="Courty P.E."/>
            <person name="Chicoki N."/>
            <person name="Fauchery L."/>
            <person name="Kohler A."/>
            <person name="Kuo A."/>
            <person name="Labutti K."/>
            <person name="Pangilinan J."/>
            <person name="Lipzen A."/>
            <person name="Riley R."/>
            <person name="Andreopoulos W."/>
            <person name="He G."/>
            <person name="Johnson J."/>
            <person name="Barry K.W."/>
            <person name="Grigoriev I.V."/>
            <person name="Nagy L."/>
            <person name="Hibbett D."/>
            <person name="Henrissat B."/>
            <person name="Matheny P.B."/>
            <person name="Labbe J."/>
            <person name="Martin F."/>
        </authorList>
    </citation>
    <scope>NUCLEOTIDE SEQUENCE</scope>
    <source>
        <strain evidence="1">HHB10654</strain>
    </source>
</reference>